<evidence type="ECO:0000313" key="3">
    <source>
        <dbReference type="EMBL" id="KAK9753985.1"/>
    </source>
</evidence>
<dbReference type="Gene3D" id="3.90.228.10">
    <property type="match status" value="1"/>
</dbReference>
<dbReference type="EMBL" id="JASPKY010000009">
    <property type="protein sequence ID" value="KAK9753985.1"/>
    <property type="molecule type" value="Genomic_DNA"/>
</dbReference>
<reference evidence="3 4" key="1">
    <citation type="journal article" date="2024" name="BMC Genomics">
        <title>De novo assembly and annotation of Popillia japonica's genome with initial clues to its potential as an invasive pest.</title>
        <authorList>
            <person name="Cucini C."/>
            <person name="Boschi S."/>
            <person name="Funari R."/>
            <person name="Cardaioli E."/>
            <person name="Iannotti N."/>
            <person name="Marturano G."/>
            <person name="Paoli F."/>
            <person name="Bruttini M."/>
            <person name="Carapelli A."/>
            <person name="Frati F."/>
            <person name="Nardi F."/>
        </authorList>
    </citation>
    <scope>NUCLEOTIDE SEQUENCE [LARGE SCALE GENOMIC DNA]</scope>
    <source>
        <strain evidence="3">DMR45628</strain>
    </source>
</reference>
<gene>
    <name evidence="3" type="ORF">QE152_g1531</name>
</gene>
<comment type="caution">
    <text evidence="3">The sequence shown here is derived from an EMBL/GenBank/DDBJ whole genome shotgun (WGS) entry which is preliminary data.</text>
</comment>
<protein>
    <recommendedName>
        <fullName evidence="1">Poly [ADP-ribose] polymerase</fullName>
        <shortName evidence="1">PARP</shortName>
        <ecNumber evidence="1">2.4.2.-</ecNumber>
    </recommendedName>
</protein>
<keyword evidence="4" id="KW-1185">Reference proteome</keyword>
<dbReference type="InterPro" id="IPR012317">
    <property type="entry name" value="Poly(ADP-ribose)pol_cat_dom"/>
</dbReference>
<dbReference type="SUPFAM" id="SSF56399">
    <property type="entry name" value="ADP-ribosylation"/>
    <property type="match status" value="1"/>
</dbReference>
<dbReference type="PANTHER" id="PTHR45740:SF2">
    <property type="entry name" value="POLY [ADP-RIBOSE] POLYMERASE"/>
    <property type="match status" value="1"/>
</dbReference>
<name>A0AAW1N213_POPJA</name>
<proteinExistence type="predicted"/>
<dbReference type="AlphaFoldDB" id="A0AAW1N213"/>
<organism evidence="3 4">
    <name type="scientific">Popillia japonica</name>
    <name type="common">Japanese beetle</name>
    <dbReference type="NCBI Taxonomy" id="7064"/>
    <lineage>
        <taxon>Eukaryota</taxon>
        <taxon>Metazoa</taxon>
        <taxon>Ecdysozoa</taxon>
        <taxon>Arthropoda</taxon>
        <taxon>Hexapoda</taxon>
        <taxon>Insecta</taxon>
        <taxon>Pterygota</taxon>
        <taxon>Neoptera</taxon>
        <taxon>Endopterygota</taxon>
        <taxon>Coleoptera</taxon>
        <taxon>Polyphaga</taxon>
        <taxon>Scarabaeiformia</taxon>
        <taxon>Scarabaeidae</taxon>
        <taxon>Rutelinae</taxon>
        <taxon>Popillia</taxon>
    </lineage>
</organism>
<dbReference type="PROSITE" id="PS51059">
    <property type="entry name" value="PARP_CATALYTIC"/>
    <property type="match status" value="1"/>
</dbReference>
<dbReference type="GO" id="GO:0003950">
    <property type="term" value="F:NAD+ poly-ADP-ribosyltransferase activity"/>
    <property type="evidence" value="ECO:0007669"/>
    <property type="project" value="UniProtKB-UniRule"/>
</dbReference>
<keyword evidence="1" id="KW-0808">Transferase</keyword>
<accession>A0AAW1N213</accession>
<evidence type="ECO:0000259" key="2">
    <source>
        <dbReference type="PROSITE" id="PS51059"/>
    </source>
</evidence>
<feature type="domain" description="PARP catalytic" evidence="2">
    <location>
        <begin position="118"/>
        <end position="320"/>
    </location>
</feature>
<dbReference type="GO" id="GO:0005634">
    <property type="term" value="C:nucleus"/>
    <property type="evidence" value="ECO:0007669"/>
    <property type="project" value="TreeGrafter"/>
</dbReference>
<dbReference type="EC" id="2.4.2.-" evidence="1"/>
<dbReference type="Pfam" id="PF00644">
    <property type="entry name" value="PARP"/>
    <property type="match status" value="1"/>
</dbReference>
<keyword evidence="1" id="KW-0520">NAD</keyword>
<keyword evidence="1" id="KW-0328">Glycosyltransferase</keyword>
<dbReference type="InterPro" id="IPR051712">
    <property type="entry name" value="ARTD-AVP"/>
</dbReference>
<sequence>MGNLFGSPEPIQLESRTVYQVPQITSQFRSLSLQDRQIQRNVNSQQPPEEVRRPIYYGGTVSRSNTVQSNTVPAAIIVPRQRLVVERPSNPLSKPKLVAASNSDFISNVIRDYTVTLNWDVRNYEQSQVYFVKLDEYDWEYEEVESLFNDTNKRCFEVTQIERIQNPYLLAAFLLKKEEMSKRIGYINIEELFHGTKRASVTGICTDNFDWRRYGQNVGNKFGQGISFTSISNYATHYADEGCDNRIMLLVHVLVGNEIIGTKDMKLPPDGYDTSIKPDRHVTVKYEDNEFYPAYKITYRCNNPRELANRQLQKKNNRRSRRPQQVPRQMYYDDDFCDMYG</sequence>
<evidence type="ECO:0000313" key="4">
    <source>
        <dbReference type="Proteomes" id="UP001458880"/>
    </source>
</evidence>
<evidence type="ECO:0000256" key="1">
    <source>
        <dbReference type="RuleBase" id="RU362114"/>
    </source>
</evidence>
<dbReference type="GO" id="GO:1990404">
    <property type="term" value="F:NAD+-protein mono-ADP-ribosyltransferase activity"/>
    <property type="evidence" value="ECO:0007669"/>
    <property type="project" value="TreeGrafter"/>
</dbReference>
<dbReference type="Proteomes" id="UP001458880">
    <property type="component" value="Unassembled WGS sequence"/>
</dbReference>
<dbReference type="PANTHER" id="PTHR45740">
    <property type="entry name" value="POLY [ADP-RIBOSE] POLYMERASE"/>
    <property type="match status" value="1"/>
</dbReference>